<keyword evidence="1" id="KW-0812">Transmembrane</keyword>
<organism evidence="3 4">
    <name type="scientific">Sinorhizobium saheli</name>
    <dbReference type="NCBI Taxonomy" id="36856"/>
    <lineage>
        <taxon>Bacteria</taxon>
        <taxon>Pseudomonadati</taxon>
        <taxon>Pseudomonadota</taxon>
        <taxon>Alphaproteobacteria</taxon>
        <taxon>Hyphomicrobiales</taxon>
        <taxon>Rhizobiaceae</taxon>
        <taxon>Sinorhizobium/Ensifer group</taxon>
        <taxon>Sinorhizobium</taxon>
    </lineage>
</organism>
<dbReference type="RefSeq" id="WP_066874471.1">
    <property type="nucleotide sequence ID" value="NZ_LNQB01000073.1"/>
</dbReference>
<keyword evidence="4" id="KW-1185">Reference proteome</keyword>
<feature type="transmembrane region" description="Helical" evidence="1">
    <location>
        <begin position="20"/>
        <end position="41"/>
    </location>
</feature>
<evidence type="ECO:0000256" key="1">
    <source>
        <dbReference type="SAM" id="Phobius"/>
    </source>
</evidence>
<evidence type="ECO:0000313" key="4">
    <source>
        <dbReference type="Proteomes" id="UP000078507"/>
    </source>
</evidence>
<dbReference type="OrthoDB" id="7522752at2"/>
<dbReference type="InterPro" id="IPR028087">
    <property type="entry name" value="Tad_N"/>
</dbReference>
<dbReference type="Proteomes" id="UP000078507">
    <property type="component" value="Unassembled WGS sequence"/>
</dbReference>
<dbReference type="Gene3D" id="3.40.50.410">
    <property type="entry name" value="von Willebrand factor, type A domain"/>
    <property type="match status" value="2"/>
</dbReference>
<dbReference type="InterPro" id="IPR002035">
    <property type="entry name" value="VWF_A"/>
</dbReference>
<dbReference type="CDD" id="cd00198">
    <property type="entry name" value="vWFA"/>
    <property type="match status" value="1"/>
</dbReference>
<feature type="domain" description="VWFA" evidence="2">
    <location>
        <begin position="143"/>
        <end position="452"/>
    </location>
</feature>
<dbReference type="SUPFAM" id="SSF53300">
    <property type="entry name" value="vWA-like"/>
    <property type="match status" value="1"/>
</dbReference>
<dbReference type="STRING" id="36856.ATB98_16970"/>
<accession>A0A178YCR2</accession>
<reference evidence="3 4" key="1">
    <citation type="submission" date="2015-11" db="EMBL/GenBank/DDBJ databases">
        <title>Ensifer anhuiense sp. nov., an effective nitrogen fixation bacterium with Glycine soja.</title>
        <authorList>
            <person name="Yan H."/>
            <person name="Chen W."/>
        </authorList>
    </citation>
    <scope>NUCLEOTIDE SEQUENCE [LARGE SCALE GENOMIC DNA]</scope>
    <source>
        <strain evidence="3 4">LMG 7837</strain>
    </source>
</reference>
<dbReference type="Pfam" id="PF13400">
    <property type="entry name" value="Tad"/>
    <property type="match status" value="1"/>
</dbReference>
<gene>
    <name evidence="3" type="ORF">ATB98_16970</name>
</gene>
<evidence type="ECO:0000313" key="3">
    <source>
        <dbReference type="EMBL" id="OAP44575.1"/>
    </source>
</evidence>
<evidence type="ECO:0000259" key="2">
    <source>
        <dbReference type="PROSITE" id="PS50234"/>
    </source>
</evidence>
<dbReference type="EMBL" id="LNQB01000073">
    <property type="protein sequence ID" value="OAP44575.1"/>
    <property type="molecule type" value="Genomic_DNA"/>
</dbReference>
<keyword evidence="1" id="KW-1133">Transmembrane helix</keyword>
<sequence>MTRSLKAFSRLLDERDGAVAVIVAIVALPMLLAVGAAIDFARAYNVRTNLQSAADSAVLAAASKYEKNMPKSKIARTIASYLSANVESKGAVAGEPEVSDDRTELCIDVANSVPTTFMQLARIETVPVSVRSCALLPGIRQVEIALVVDVSSSMIEEDRFEPMLNAVSAFIDAFSSDEAMKGKTKISLVPFSSRVSIGMDNTDWLKAYNGTPAVPERWTNPKAYYENGKLARWVDGSTPVVDTSKNYYWMGCIEPRADVEVKEKGSVGSLGASDVSPKTSAFVPQDANSQSGKSYCPPPITSLTDDFTYLQKAVSNLTSQGSTRLDAGVVAGWYTLSPRWKGVWEDESTPVDYDDSVQKVMVSMTDGQMNAKKTTDKFDWLCLHTSSEAACNDRALDVMQDSCSAMKKNGIEIFTLSYSNEADVKNIRKCATSTNHFYTASPSTIEAVYQTIASVIGADAVRLTQ</sequence>
<comment type="caution">
    <text evidence="3">The sequence shown here is derived from an EMBL/GenBank/DDBJ whole genome shotgun (WGS) entry which is preliminary data.</text>
</comment>
<protein>
    <recommendedName>
        <fullName evidence="2">VWFA domain-containing protein</fullName>
    </recommendedName>
</protein>
<dbReference type="PROSITE" id="PS50234">
    <property type="entry name" value="VWFA"/>
    <property type="match status" value="1"/>
</dbReference>
<proteinExistence type="predicted"/>
<name>A0A178YCR2_SINSA</name>
<keyword evidence="1" id="KW-0472">Membrane</keyword>
<dbReference type="AlphaFoldDB" id="A0A178YCR2"/>
<dbReference type="InterPro" id="IPR036465">
    <property type="entry name" value="vWFA_dom_sf"/>
</dbReference>